<sequence length="403" mass="43872">MEIFLKDIEDVNNENRQYAQKRKIVGLLNKSEKPLTIPGICKKVKLSVPTGTKLINELIDDKVIVESGKKETNNGRRPSLYKVDSNFAYCIGVVVLLKGISFSVYNLDMHEVFKFQDDDFVLENTPGCLDRVVAFIQKAISTSGINPGRVLGMGMGITGRVNSKTGYSHNYFNFLEESLIDFFSAKFSFPVYVDNDTHVLGLAEQYFGKAKDIKNAFVLNLSRGMGLAIIANGELIVGENGFSGEFGHIQFAESDRLCLCGKRGCLGTEVSGYALEQNFQQQVEAGETSLLLTSRESCQIKYVDILKAAANGDSLSISLTHNLGFKLGKALGNMINLLNPGVIIIGGEFVSAKDILIDSIKSGMTHTGLQLPLRSCELIFSSIGADAASKGAAAIVLRSLQLI</sequence>
<reference evidence="3" key="1">
    <citation type="submission" date="2015-07" db="EMBL/GenBank/DDBJ databases">
        <title>Genome sequencing of Sunxiuqinia dokdonensis strain SK.</title>
        <authorList>
            <person name="Ahn S."/>
            <person name="Kim B.-C."/>
        </authorList>
    </citation>
    <scope>NUCLEOTIDE SEQUENCE [LARGE SCALE GENOMIC DNA]</scope>
    <source>
        <strain evidence="3">SK</strain>
    </source>
</reference>
<evidence type="ECO:0000256" key="1">
    <source>
        <dbReference type="ARBA" id="ARBA00006479"/>
    </source>
</evidence>
<dbReference type="SUPFAM" id="SSF46785">
    <property type="entry name" value="Winged helix' DNA-binding domain"/>
    <property type="match status" value="1"/>
</dbReference>
<keyword evidence="2" id="KW-0418">Kinase</keyword>
<dbReference type="STRING" id="1409788.NC99_26060"/>
<evidence type="ECO:0000313" key="3">
    <source>
        <dbReference type="Proteomes" id="UP000036958"/>
    </source>
</evidence>
<dbReference type="PROSITE" id="PS01125">
    <property type="entry name" value="ROK"/>
    <property type="match status" value="1"/>
</dbReference>
<dbReference type="PANTHER" id="PTHR18964">
    <property type="entry name" value="ROK (REPRESSOR, ORF, KINASE) FAMILY"/>
    <property type="match status" value="1"/>
</dbReference>
<dbReference type="EMBL" id="LGIA01000159">
    <property type="protein sequence ID" value="KOH44621.1"/>
    <property type="molecule type" value="Genomic_DNA"/>
</dbReference>
<dbReference type="InterPro" id="IPR036390">
    <property type="entry name" value="WH_DNA-bd_sf"/>
</dbReference>
<accession>A0A0L8V844</accession>
<dbReference type="GO" id="GO:0016301">
    <property type="term" value="F:kinase activity"/>
    <property type="evidence" value="ECO:0007669"/>
    <property type="project" value="UniProtKB-KW"/>
</dbReference>
<dbReference type="Gene3D" id="1.10.10.10">
    <property type="entry name" value="Winged helix-like DNA-binding domain superfamily/Winged helix DNA-binding domain"/>
    <property type="match status" value="1"/>
</dbReference>
<dbReference type="Gene3D" id="3.30.420.40">
    <property type="match status" value="2"/>
</dbReference>
<dbReference type="InterPro" id="IPR000600">
    <property type="entry name" value="ROK"/>
</dbReference>
<dbReference type="InterPro" id="IPR049874">
    <property type="entry name" value="ROK_cs"/>
</dbReference>
<dbReference type="AlphaFoldDB" id="A0A0L8V844"/>
<protein>
    <submittedName>
        <fullName evidence="2">Glucokinase</fullName>
    </submittedName>
</protein>
<keyword evidence="3" id="KW-1185">Reference proteome</keyword>
<dbReference type="Proteomes" id="UP000036958">
    <property type="component" value="Unassembled WGS sequence"/>
</dbReference>
<dbReference type="SUPFAM" id="SSF53067">
    <property type="entry name" value="Actin-like ATPase domain"/>
    <property type="match status" value="1"/>
</dbReference>
<organism evidence="2 3">
    <name type="scientific">Sunxiuqinia dokdonensis</name>
    <dbReference type="NCBI Taxonomy" id="1409788"/>
    <lineage>
        <taxon>Bacteria</taxon>
        <taxon>Pseudomonadati</taxon>
        <taxon>Bacteroidota</taxon>
        <taxon>Bacteroidia</taxon>
        <taxon>Marinilabiliales</taxon>
        <taxon>Prolixibacteraceae</taxon>
        <taxon>Sunxiuqinia</taxon>
    </lineage>
</organism>
<dbReference type="PANTHER" id="PTHR18964:SF149">
    <property type="entry name" value="BIFUNCTIONAL UDP-N-ACETYLGLUCOSAMINE 2-EPIMERASE_N-ACETYLMANNOSAMINE KINASE"/>
    <property type="match status" value="1"/>
</dbReference>
<name>A0A0L8V844_9BACT</name>
<dbReference type="InterPro" id="IPR036388">
    <property type="entry name" value="WH-like_DNA-bd_sf"/>
</dbReference>
<dbReference type="Pfam" id="PF00480">
    <property type="entry name" value="ROK"/>
    <property type="match status" value="1"/>
</dbReference>
<keyword evidence="2" id="KW-0808">Transferase</keyword>
<comment type="similarity">
    <text evidence="1">Belongs to the ROK (NagC/XylR) family.</text>
</comment>
<evidence type="ECO:0000313" key="2">
    <source>
        <dbReference type="EMBL" id="KOH44621.1"/>
    </source>
</evidence>
<gene>
    <name evidence="2" type="ORF">NC99_26060</name>
</gene>
<proteinExistence type="inferred from homology"/>
<dbReference type="InterPro" id="IPR043129">
    <property type="entry name" value="ATPase_NBD"/>
</dbReference>
<comment type="caution">
    <text evidence="2">The sequence shown here is derived from an EMBL/GenBank/DDBJ whole genome shotgun (WGS) entry which is preliminary data.</text>
</comment>
<dbReference type="RefSeq" id="WP_239684450.1">
    <property type="nucleotide sequence ID" value="NZ_LGIA01000159.1"/>
</dbReference>